<feature type="domain" description="SKP1 component dimerisation" evidence="4">
    <location>
        <begin position="113"/>
        <end position="160"/>
    </location>
</feature>
<name>A0A5D2K1M2_GOSTO</name>
<dbReference type="GO" id="GO:0016567">
    <property type="term" value="P:protein ubiquitination"/>
    <property type="evidence" value="ECO:0007669"/>
    <property type="project" value="UniProtKB-UniPathway"/>
</dbReference>
<dbReference type="GO" id="GO:0009867">
    <property type="term" value="P:jasmonic acid mediated signaling pathway"/>
    <property type="evidence" value="ECO:0007669"/>
    <property type="project" value="UniProtKB-ARBA"/>
</dbReference>
<evidence type="ECO:0000256" key="1">
    <source>
        <dbReference type="ARBA" id="ARBA00004906"/>
    </source>
</evidence>
<dbReference type="InterPro" id="IPR001232">
    <property type="entry name" value="SKP1-like"/>
</dbReference>
<dbReference type="SMART" id="SM00512">
    <property type="entry name" value="Skp1"/>
    <property type="match status" value="1"/>
</dbReference>
<dbReference type="InterPro" id="IPR016897">
    <property type="entry name" value="SKP1"/>
</dbReference>
<keyword evidence="3" id="KW-0833">Ubl conjugation pathway</keyword>
<dbReference type="PANTHER" id="PTHR11165">
    <property type="entry name" value="SKP1"/>
    <property type="match status" value="1"/>
</dbReference>
<evidence type="ECO:0008006" key="8">
    <source>
        <dbReference type="Google" id="ProtNLM"/>
    </source>
</evidence>
<dbReference type="InterPro" id="IPR016072">
    <property type="entry name" value="Skp1_comp_dimer"/>
</dbReference>
<dbReference type="EMBL" id="CM017630">
    <property type="protein sequence ID" value="TYH60395.1"/>
    <property type="molecule type" value="Genomic_DNA"/>
</dbReference>
<evidence type="ECO:0000259" key="5">
    <source>
        <dbReference type="Pfam" id="PF03931"/>
    </source>
</evidence>
<dbReference type="Pfam" id="PF03931">
    <property type="entry name" value="Skp1_POZ"/>
    <property type="match status" value="1"/>
</dbReference>
<protein>
    <recommendedName>
        <fullName evidence="8">SKP1-like protein</fullName>
    </recommendedName>
</protein>
<dbReference type="InterPro" id="IPR036296">
    <property type="entry name" value="SKP1-like_dim_sf"/>
</dbReference>
<dbReference type="Gene3D" id="3.30.200.20">
    <property type="entry name" value="Phosphorylase Kinase, domain 1"/>
    <property type="match status" value="1"/>
</dbReference>
<reference evidence="6 7" key="1">
    <citation type="submission" date="2019-07" db="EMBL/GenBank/DDBJ databases">
        <title>WGS assembly of Gossypium tomentosum.</title>
        <authorList>
            <person name="Chen Z.J."/>
            <person name="Sreedasyam A."/>
            <person name="Ando A."/>
            <person name="Song Q."/>
            <person name="De L."/>
            <person name="Hulse-Kemp A."/>
            <person name="Ding M."/>
            <person name="Ye W."/>
            <person name="Kirkbride R."/>
            <person name="Jenkins J."/>
            <person name="Plott C."/>
            <person name="Lovell J."/>
            <person name="Lin Y.-M."/>
            <person name="Vaughn R."/>
            <person name="Liu B."/>
            <person name="Li W."/>
            <person name="Simpson S."/>
            <person name="Scheffler B."/>
            <person name="Saski C."/>
            <person name="Grover C."/>
            <person name="Hu G."/>
            <person name="Conover J."/>
            <person name="Carlson J."/>
            <person name="Shu S."/>
            <person name="Boston L."/>
            <person name="Williams M."/>
            <person name="Peterson D."/>
            <person name="Mcgee K."/>
            <person name="Jones D."/>
            <person name="Wendel J."/>
            <person name="Stelly D."/>
            <person name="Grimwood J."/>
            <person name="Schmutz J."/>
        </authorList>
    </citation>
    <scope>NUCLEOTIDE SEQUENCE [LARGE SCALE GENOMIC DNA]</scope>
    <source>
        <strain evidence="6">7179.01</strain>
    </source>
</reference>
<dbReference type="AlphaFoldDB" id="A0A5D2K1M2"/>
<gene>
    <name evidence="6" type="ORF">ES332_D08G288900v1</name>
</gene>
<sequence>MSTTVPKKITLRTADNHEFEVDEAVTMELGTVKTFFDENPDATDEPIPLPNVSSKCLSTIIEYCKFHLSLRARGNDSSSAEEEGKVYDEELIKAHDNESLVELILAVNYLNIKDMLDTLNQGVADRIKNKSVEYVRRFFGIENDYTPEEEAEIRAQYEWAFEEFTNENVKLFTYNSLRSATSDFHPSNRIGAGGFGVVYRVMKALRPFFWNRASMSSGLFGMYYVYVCFCVCVCEGESREF</sequence>
<evidence type="ECO:0000313" key="7">
    <source>
        <dbReference type="Proteomes" id="UP000322667"/>
    </source>
</evidence>
<comment type="similarity">
    <text evidence="2">Belongs to the SKP1 family.</text>
</comment>
<dbReference type="Proteomes" id="UP000322667">
    <property type="component" value="Chromosome D08"/>
</dbReference>
<keyword evidence="7" id="KW-1185">Reference proteome</keyword>
<dbReference type="InterPro" id="IPR016073">
    <property type="entry name" value="Skp1_comp_POZ"/>
</dbReference>
<proteinExistence type="inferred from homology"/>
<organism evidence="6 7">
    <name type="scientific">Gossypium tomentosum</name>
    <name type="common">Hawaiian cotton</name>
    <name type="synonym">Gossypium sandvicense</name>
    <dbReference type="NCBI Taxonomy" id="34277"/>
    <lineage>
        <taxon>Eukaryota</taxon>
        <taxon>Viridiplantae</taxon>
        <taxon>Streptophyta</taxon>
        <taxon>Embryophyta</taxon>
        <taxon>Tracheophyta</taxon>
        <taxon>Spermatophyta</taxon>
        <taxon>Magnoliopsida</taxon>
        <taxon>eudicotyledons</taxon>
        <taxon>Gunneridae</taxon>
        <taxon>Pentapetalae</taxon>
        <taxon>rosids</taxon>
        <taxon>malvids</taxon>
        <taxon>Malvales</taxon>
        <taxon>Malvaceae</taxon>
        <taxon>Malvoideae</taxon>
        <taxon>Gossypium</taxon>
    </lineage>
</organism>
<evidence type="ECO:0000259" key="4">
    <source>
        <dbReference type="Pfam" id="PF01466"/>
    </source>
</evidence>
<dbReference type="UniPathway" id="UPA00143"/>
<dbReference type="InterPro" id="IPR011333">
    <property type="entry name" value="SKP1/BTB/POZ_sf"/>
</dbReference>
<dbReference type="Gene3D" id="3.30.710.10">
    <property type="entry name" value="Potassium Channel Kv1.1, Chain A"/>
    <property type="match status" value="1"/>
</dbReference>
<dbReference type="Pfam" id="PF01466">
    <property type="entry name" value="Skp1"/>
    <property type="match status" value="1"/>
</dbReference>
<dbReference type="SUPFAM" id="SSF54695">
    <property type="entry name" value="POZ domain"/>
    <property type="match status" value="1"/>
</dbReference>
<evidence type="ECO:0000256" key="2">
    <source>
        <dbReference type="ARBA" id="ARBA00009993"/>
    </source>
</evidence>
<dbReference type="GO" id="GO:0006511">
    <property type="term" value="P:ubiquitin-dependent protein catabolic process"/>
    <property type="evidence" value="ECO:0007669"/>
    <property type="project" value="InterPro"/>
</dbReference>
<dbReference type="InterPro" id="IPR011009">
    <property type="entry name" value="Kinase-like_dom_sf"/>
</dbReference>
<feature type="domain" description="SKP1 component POZ" evidence="5">
    <location>
        <begin position="7"/>
        <end position="68"/>
    </location>
</feature>
<evidence type="ECO:0000256" key="3">
    <source>
        <dbReference type="ARBA" id="ARBA00022786"/>
    </source>
</evidence>
<evidence type="ECO:0000313" key="6">
    <source>
        <dbReference type="EMBL" id="TYH60395.1"/>
    </source>
</evidence>
<accession>A0A5D2K1M2</accession>
<dbReference type="SUPFAM" id="SSF56112">
    <property type="entry name" value="Protein kinase-like (PK-like)"/>
    <property type="match status" value="1"/>
</dbReference>
<dbReference type="SUPFAM" id="SSF81382">
    <property type="entry name" value="Skp1 dimerisation domain-like"/>
    <property type="match status" value="1"/>
</dbReference>
<comment type="pathway">
    <text evidence="1">Protein modification; protein ubiquitination.</text>
</comment>